<reference evidence="1 2" key="1">
    <citation type="submission" date="2019-10" db="EMBL/GenBank/DDBJ databases">
        <title>Actinomadura rubteroloni sp. nov. and Actinomadura macrotermitis sp. nov., isolated from the gut of fungus growing-termite Macrotermes natalensis.</title>
        <authorList>
            <person name="Benndorf R."/>
            <person name="Martin K."/>
            <person name="Kuefner M."/>
            <person name="De Beer W."/>
            <person name="Kaster A.-K."/>
            <person name="Vollmers J."/>
            <person name="Poulsen M."/>
            <person name="Beemelmanns C."/>
        </authorList>
    </citation>
    <scope>NUCLEOTIDE SEQUENCE [LARGE SCALE GENOMIC DNA]</scope>
    <source>
        <strain evidence="1 2">RB68</strain>
    </source>
</reference>
<dbReference type="OrthoDB" id="4675400at2"/>
<dbReference type="RefSeq" id="WP_153535971.1">
    <property type="nucleotide sequence ID" value="NZ_WEGH01000003.1"/>
</dbReference>
<dbReference type="AlphaFoldDB" id="A0A7K0C0L4"/>
<gene>
    <name evidence="1" type="ORF">ACRB68_47070</name>
</gene>
<proteinExistence type="predicted"/>
<protein>
    <submittedName>
        <fullName evidence="1">Uncharacterized protein</fullName>
    </submittedName>
</protein>
<accession>A0A7K0C0L4</accession>
<evidence type="ECO:0000313" key="2">
    <source>
        <dbReference type="Proteomes" id="UP000487268"/>
    </source>
</evidence>
<dbReference type="Proteomes" id="UP000487268">
    <property type="component" value="Unassembled WGS sequence"/>
</dbReference>
<sequence length="489" mass="52908">MTTVIDGPGWSARGLDLGVGRYPLAVEGPVFQAAAHLVPGVTSGTRHIRYYALYAALAAHAAREGLDDGGCRRLVRRCEIVLGAVSLLHDGEPLHGADRVEPWLGDELDVAGAATEGGRSYSADNWGYWSVYGRPSVLLGTVAVRDGALRPGRHACPPSVRELFAPLIEAAAHDRLPWDRLEALRALALQDGDAPEAAWLSGLFTAVRAGRHDPAEWEPDDVRRRATLRVIGRSVLLHRQGWDEAVESAVAFGDQAVTDPVLRTIPEVAGWRGALLRRYSAEAWRRLWAALVRQIGPEGSTGQQLRDWLAASMPAGSTRAFMDGLPPTMRGGHPNPIERIVLGGGDPADPLLNVGLLLVGGRRAGELEGDARTAFVGPNDFLNPRWVALRTEEFQDRPVRDLAARLADDMLEQARRVALSRVRVGPLGQLKVSAKVHRRGGLYYKTGDEGEGLLGMRLWQLGRLGTQLGLFQPDAPVTPLGLMLLGVDS</sequence>
<keyword evidence="2" id="KW-1185">Reference proteome</keyword>
<evidence type="ECO:0000313" key="1">
    <source>
        <dbReference type="EMBL" id="MQY06612.1"/>
    </source>
</evidence>
<organism evidence="1 2">
    <name type="scientific">Actinomadura macrotermitis</name>
    <dbReference type="NCBI Taxonomy" id="2585200"/>
    <lineage>
        <taxon>Bacteria</taxon>
        <taxon>Bacillati</taxon>
        <taxon>Actinomycetota</taxon>
        <taxon>Actinomycetes</taxon>
        <taxon>Streptosporangiales</taxon>
        <taxon>Thermomonosporaceae</taxon>
        <taxon>Actinomadura</taxon>
    </lineage>
</organism>
<dbReference type="EMBL" id="WEGH01000003">
    <property type="protein sequence ID" value="MQY06612.1"/>
    <property type="molecule type" value="Genomic_DNA"/>
</dbReference>
<name>A0A7K0C0L4_9ACTN</name>
<comment type="caution">
    <text evidence="1">The sequence shown here is derived from an EMBL/GenBank/DDBJ whole genome shotgun (WGS) entry which is preliminary data.</text>
</comment>